<comment type="caution">
    <text evidence="2">The sequence shown here is derived from an EMBL/GenBank/DDBJ whole genome shotgun (WGS) entry which is preliminary data.</text>
</comment>
<evidence type="ECO:0000313" key="3">
    <source>
        <dbReference type="Proteomes" id="UP000784294"/>
    </source>
</evidence>
<dbReference type="Proteomes" id="UP000784294">
    <property type="component" value="Unassembled WGS sequence"/>
</dbReference>
<feature type="signal peptide" evidence="1">
    <location>
        <begin position="1"/>
        <end position="17"/>
    </location>
</feature>
<reference evidence="2" key="1">
    <citation type="submission" date="2018-11" db="EMBL/GenBank/DDBJ databases">
        <authorList>
            <consortium name="Pathogen Informatics"/>
        </authorList>
    </citation>
    <scope>NUCLEOTIDE SEQUENCE</scope>
</reference>
<proteinExistence type="predicted"/>
<evidence type="ECO:0008006" key="4">
    <source>
        <dbReference type="Google" id="ProtNLM"/>
    </source>
</evidence>
<keyword evidence="1" id="KW-0732">Signal</keyword>
<sequence length="129" mass="14286">MPIFTLLLVSGASLVHPFNGFVDRIFEVHLSVSQYGAERTDELGSLAIVQLRLSHLLHFISPDGSRDDLLRVIFIHFMLSNGGNLYFCLRMPTSCVCKWTDRTGFGRPELGPLSTIQSLASLHLITALG</sequence>
<protein>
    <recommendedName>
        <fullName evidence="4">Secreted protein</fullName>
    </recommendedName>
</protein>
<accession>A0A448X1G3</accession>
<gene>
    <name evidence="2" type="ORF">PXEA_LOCUS18775</name>
</gene>
<evidence type="ECO:0000256" key="1">
    <source>
        <dbReference type="SAM" id="SignalP"/>
    </source>
</evidence>
<keyword evidence="3" id="KW-1185">Reference proteome</keyword>
<dbReference type="EMBL" id="CAAALY010073124">
    <property type="protein sequence ID" value="VEL25335.1"/>
    <property type="molecule type" value="Genomic_DNA"/>
</dbReference>
<name>A0A448X1G3_9PLAT</name>
<feature type="chain" id="PRO_5018998936" description="Secreted protein" evidence="1">
    <location>
        <begin position="18"/>
        <end position="129"/>
    </location>
</feature>
<organism evidence="2 3">
    <name type="scientific">Protopolystoma xenopodis</name>
    <dbReference type="NCBI Taxonomy" id="117903"/>
    <lineage>
        <taxon>Eukaryota</taxon>
        <taxon>Metazoa</taxon>
        <taxon>Spiralia</taxon>
        <taxon>Lophotrochozoa</taxon>
        <taxon>Platyhelminthes</taxon>
        <taxon>Monogenea</taxon>
        <taxon>Polyopisthocotylea</taxon>
        <taxon>Polystomatidea</taxon>
        <taxon>Polystomatidae</taxon>
        <taxon>Protopolystoma</taxon>
    </lineage>
</organism>
<evidence type="ECO:0000313" key="2">
    <source>
        <dbReference type="EMBL" id="VEL25335.1"/>
    </source>
</evidence>
<dbReference type="AlphaFoldDB" id="A0A448X1G3"/>